<dbReference type="InterPro" id="IPR036514">
    <property type="entry name" value="SGNH_hydro_sf"/>
</dbReference>
<feature type="domain" description="SGNH hydrolase-type esterase" evidence="1">
    <location>
        <begin position="11"/>
        <end position="185"/>
    </location>
</feature>
<dbReference type="EMBL" id="CAADRA010006081">
    <property type="protein sequence ID" value="VFT93996.1"/>
    <property type="molecule type" value="Genomic_DNA"/>
</dbReference>
<reference evidence="2" key="2">
    <citation type="submission" date="2019-06" db="EMBL/GenBank/DDBJ databases">
        <title>Genomics analysis of Aphanomyces spp. identifies a new class of oomycete effector associated with host adaptation.</title>
        <authorList>
            <person name="Gaulin E."/>
        </authorList>
    </citation>
    <scope>NUCLEOTIDE SEQUENCE</scope>
    <source>
        <strain evidence="2">CBS 578.67</strain>
    </source>
</reference>
<dbReference type="InterPro" id="IPR013830">
    <property type="entry name" value="SGNH_hydro"/>
</dbReference>
<dbReference type="Pfam" id="PF13472">
    <property type="entry name" value="Lipase_GDSL_2"/>
    <property type="match status" value="2"/>
</dbReference>
<dbReference type="GO" id="GO:0016788">
    <property type="term" value="F:hydrolase activity, acting on ester bonds"/>
    <property type="evidence" value="ECO:0007669"/>
    <property type="project" value="InterPro"/>
</dbReference>
<gene>
    <name evidence="3" type="primary">Aste57867_17240</name>
    <name evidence="2" type="ORF">As57867_017181</name>
    <name evidence="3" type="ORF">ASTE57867_17240</name>
</gene>
<organism evidence="3 4">
    <name type="scientific">Aphanomyces stellatus</name>
    <dbReference type="NCBI Taxonomy" id="120398"/>
    <lineage>
        <taxon>Eukaryota</taxon>
        <taxon>Sar</taxon>
        <taxon>Stramenopiles</taxon>
        <taxon>Oomycota</taxon>
        <taxon>Saprolegniomycetes</taxon>
        <taxon>Saprolegniales</taxon>
        <taxon>Verrucalvaceae</taxon>
        <taxon>Aphanomyces</taxon>
    </lineage>
</organism>
<sequence length="383" mass="42755">MAKQEHPSFLLLGDSITQLACDPTLSGFHALLERDYIRRVDIVNRGLSGYNTTWTLQTLPRLLQDAYAHRVDPLLVTLFLGANDATPADNDQHVSITDFSANLRHILQLLRHSFPSAKLLLLTPPAISNSRTCGRTNAMAGEYAAACRAVGTNEHVPVIDLWTRTQGAECDSFFSDGLHLSAKGNVVVYEALTEAIATRWPEMTPDQLPFVFPSWFSSDPSLSGFASLLQHDYIRCVDIVNRGLSGYTTRWYLRYLDDILAYFNHRAPPLLVTLFLGANDANQDDTPFHVPLTEYTANLRTLVSRGGGPASVREVYLLDACISMRPGTALFTTTNRTEMAAPQITLHFPSFETLVDGRRIEIIELVPLYRTVVLYVICKFVYT</sequence>
<evidence type="ECO:0000313" key="2">
    <source>
        <dbReference type="EMBL" id="KAF0691572.1"/>
    </source>
</evidence>
<dbReference type="InterPro" id="IPR045136">
    <property type="entry name" value="Iah1-like"/>
</dbReference>
<dbReference type="Gene3D" id="3.40.50.1110">
    <property type="entry name" value="SGNH hydrolase"/>
    <property type="match status" value="2"/>
</dbReference>
<dbReference type="PANTHER" id="PTHR14209:SF19">
    <property type="entry name" value="ISOAMYL ACETATE-HYDROLYZING ESTERASE 1 HOMOLOG"/>
    <property type="match status" value="1"/>
</dbReference>
<evidence type="ECO:0000259" key="1">
    <source>
        <dbReference type="Pfam" id="PF13472"/>
    </source>
</evidence>
<feature type="domain" description="SGNH hydrolase-type esterase" evidence="1">
    <location>
        <begin position="218"/>
        <end position="305"/>
    </location>
</feature>
<dbReference type="OrthoDB" id="671439at2759"/>
<reference evidence="3 4" key="1">
    <citation type="submission" date="2019-03" db="EMBL/GenBank/DDBJ databases">
        <authorList>
            <person name="Gaulin E."/>
            <person name="Dumas B."/>
        </authorList>
    </citation>
    <scope>NUCLEOTIDE SEQUENCE [LARGE SCALE GENOMIC DNA]</scope>
    <source>
        <strain evidence="3">CBS 568.67</strain>
    </source>
</reference>
<proteinExistence type="predicted"/>
<keyword evidence="4" id="KW-1185">Reference proteome</keyword>
<dbReference type="AlphaFoldDB" id="A0A485L7L3"/>
<dbReference type="CDD" id="cd01838">
    <property type="entry name" value="Isoamyl_acetate_hydrolase_like"/>
    <property type="match status" value="1"/>
</dbReference>
<evidence type="ECO:0000313" key="4">
    <source>
        <dbReference type="Proteomes" id="UP000332933"/>
    </source>
</evidence>
<protein>
    <submittedName>
        <fullName evidence="3">Aste57867_17240 protein</fullName>
    </submittedName>
</protein>
<dbReference type="SUPFAM" id="SSF52266">
    <property type="entry name" value="SGNH hydrolase"/>
    <property type="match status" value="2"/>
</dbReference>
<name>A0A485L7L3_9STRA</name>
<dbReference type="Proteomes" id="UP000332933">
    <property type="component" value="Unassembled WGS sequence"/>
</dbReference>
<dbReference type="PANTHER" id="PTHR14209">
    <property type="entry name" value="ISOAMYL ACETATE-HYDROLYZING ESTERASE 1"/>
    <property type="match status" value="1"/>
</dbReference>
<evidence type="ECO:0000313" key="3">
    <source>
        <dbReference type="EMBL" id="VFT93996.1"/>
    </source>
</evidence>
<accession>A0A485L7L3</accession>
<dbReference type="EMBL" id="VJMH01006060">
    <property type="protein sequence ID" value="KAF0691572.1"/>
    <property type="molecule type" value="Genomic_DNA"/>
</dbReference>